<dbReference type="Proteomes" id="UP001242513">
    <property type="component" value="Chromosome"/>
</dbReference>
<feature type="region of interest" description="Disordered" evidence="1">
    <location>
        <begin position="185"/>
        <end position="226"/>
    </location>
</feature>
<dbReference type="EMBL" id="FMXC01000017">
    <property type="protein sequence ID" value="SDA59790.1"/>
    <property type="molecule type" value="Genomic_DNA"/>
</dbReference>
<dbReference type="AlphaFoldDB" id="A0AAX3UDS7"/>
<feature type="compositionally biased region" description="Polar residues" evidence="1">
    <location>
        <begin position="200"/>
        <end position="218"/>
    </location>
</feature>
<dbReference type="RefSeq" id="WP_013851322.1">
    <property type="nucleotide sequence ID" value="NZ_CP123735.1"/>
</dbReference>
<dbReference type="Proteomes" id="UP000181860">
    <property type="component" value="Unassembled WGS sequence"/>
</dbReference>
<reference evidence="2 4" key="1">
    <citation type="submission" date="2016-10" db="EMBL/GenBank/DDBJ databases">
        <authorList>
            <person name="Varghese N."/>
            <person name="Submissions S."/>
        </authorList>
    </citation>
    <scope>NUCLEOTIDE SEQUENCE [LARGE SCALE GENOMIC DNA]</scope>
    <source>
        <strain evidence="2 4">ATCC 43761</strain>
    </source>
</reference>
<evidence type="ECO:0000313" key="4">
    <source>
        <dbReference type="Proteomes" id="UP000181860"/>
    </source>
</evidence>
<evidence type="ECO:0000313" key="2">
    <source>
        <dbReference type="EMBL" id="SDA59790.1"/>
    </source>
</evidence>
<organism evidence="3 5">
    <name type="scientific">Lactobacillus kefiranofaciens</name>
    <dbReference type="NCBI Taxonomy" id="267818"/>
    <lineage>
        <taxon>Bacteria</taxon>
        <taxon>Bacillati</taxon>
        <taxon>Bacillota</taxon>
        <taxon>Bacilli</taxon>
        <taxon>Lactobacillales</taxon>
        <taxon>Lactobacillaceae</taxon>
        <taxon>Lactobacillus</taxon>
    </lineage>
</organism>
<keyword evidence="4" id="KW-1185">Reference proteome</keyword>
<name>A0AAX3UDS7_9LACO</name>
<accession>A0AAX3UDS7</accession>
<feature type="compositionally biased region" description="Polar residues" evidence="1">
    <location>
        <begin position="64"/>
        <end position="97"/>
    </location>
</feature>
<feature type="compositionally biased region" description="Polar residues" evidence="1">
    <location>
        <begin position="108"/>
        <end position="164"/>
    </location>
</feature>
<evidence type="ECO:0000313" key="3">
    <source>
        <dbReference type="EMBL" id="WGO85823.1"/>
    </source>
</evidence>
<protein>
    <submittedName>
        <fullName evidence="3">Uncharacterized protein</fullName>
    </submittedName>
</protein>
<feature type="region of interest" description="Disordered" evidence="1">
    <location>
        <begin position="52"/>
        <end position="168"/>
    </location>
</feature>
<sequence>MQVLSQELLQKYQNTGAAYEIFHSYHPLEDANNKLVYKKTVPDNLKQHVEEPVQQPNNPQNNNGTPATDQTPQNENSYAYGNGTQQPNANDHGSHSSFVKIPPRKTTQESSVQNTRTSQVPTEYDSQNSTANTNDQPQSHTFTMPNLNENTTTDQTDPNFQEENTVPPETAVNEQSQHFRANNYQAQPTNDQPDYPVKAEQTQASPSVSPNRQLPNQDRQVDTRPHSVLAKEVAKSNRINTINDENAELYEQIAHVSQELNWIHKVNSFELAYKKDLRNLPIPALRVFNIENTEEMILPFNDGSLLHDVSSITITRDMVIMLLFRNNTPLKLVPESWYNNGNNRDILIKNGFNYFYKSVDAKQLKETLKLLSVNYSSTPEFTQFILKTMPFVPIQSN</sequence>
<proteinExistence type="predicted"/>
<feature type="compositionally biased region" description="Low complexity" evidence="1">
    <location>
        <begin position="52"/>
        <end position="63"/>
    </location>
</feature>
<reference evidence="3" key="2">
    <citation type="journal article" date="2022" name="Food Funct.">
        <title>Lactobacillus kefiranofaciens ZW18 from Kefir enhances the anti-tumor effect of anti-programmed cell death 1 (PD-1) immunotherapy by modulating the gut microbiota.</title>
        <authorList>
            <person name="Zhao J."/>
            <person name="Wang Y."/>
            <person name="Wang J."/>
            <person name="Lv M."/>
            <person name="Zhou C."/>
            <person name="Jia L."/>
            <person name="Geng W."/>
        </authorList>
    </citation>
    <scope>NUCLEOTIDE SEQUENCE</scope>
    <source>
        <strain evidence="3">ZW18</strain>
    </source>
</reference>
<gene>
    <name evidence="3" type="ORF">QEJ78_11055</name>
    <name evidence="2" type="ORF">SAMN02983011_01549</name>
</gene>
<dbReference type="EMBL" id="CP123735">
    <property type="protein sequence ID" value="WGO85823.1"/>
    <property type="molecule type" value="Genomic_DNA"/>
</dbReference>
<evidence type="ECO:0000313" key="5">
    <source>
        <dbReference type="Proteomes" id="UP001242513"/>
    </source>
</evidence>
<reference evidence="3" key="3">
    <citation type="submission" date="2023-04" db="EMBL/GenBank/DDBJ databases">
        <authorList>
            <person name="Wang Y."/>
        </authorList>
    </citation>
    <scope>NUCLEOTIDE SEQUENCE</scope>
    <source>
        <strain evidence="3">ZW18</strain>
    </source>
</reference>
<evidence type="ECO:0000256" key="1">
    <source>
        <dbReference type="SAM" id="MobiDB-lite"/>
    </source>
</evidence>